<feature type="compositionally biased region" description="Polar residues" evidence="1">
    <location>
        <begin position="94"/>
        <end position="105"/>
    </location>
</feature>
<protein>
    <submittedName>
        <fullName evidence="2">Uncharacterized protein</fullName>
    </submittedName>
</protein>
<gene>
    <name evidence="2" type="ORF">FOZ63_014404</name>
</gene>
<name>A0A7J6R651_PEROL</name>
<reference evidence="2 3" key="1">
    <citation type="submission" date="2020-04" db="EMBL/GenBank/DDBJ databases">
        <title>Perkinsus olseni comparative genomics.</title>
        <authorList>
            <person name="Bogema D.R."/>
        </authorList>
    </citation>
    <scope>NUCLEOTIDE SEQUENCE [LARGE SCALE GENOMIC DNA]</scope>
    <source>
        <strain evidence="2 3">ATCC PRA-207</strain>
    </source>
</reference>
<feature type="region of interest" description="Disordered" evidence="1">
    <location>
        <begin position="90"/>
        <end position="141"/>
    </location>
</feature>
<dbReference type="EMBL" id="JABANO010027737">
    <property type="protein sequence ID" value="KAF4716359.1"/>
    <property type="molecule type" value="Genomic_DNA"/>
</dbReference>
<evidence type="ECO:0000256" key="1">
    <source>
        <dbReference type="SAM" id="MobiDB-lite"/>
    </source>
</evidence>
<dbReference type="AlphaFoldDB" id="A0A7J6R651"/>
<proteinExistence type="predicted"/>
<feature type="region of interest" description="Disordered" evidence="1">
    <location>
        <begin position="1"/>
        <end position="25"/>
    </location>
</feature>
<evidence type="ECO:0000313" key="2">
    <source>
        <dbReference type="EMBL" id="KAF4716359.1"/>
    </source>
</evidence>
<sequence>MSADNDGAKDSPPSGGPPPTISHTSLPDEVLKALQAIPFLKNIAPGMAKIFAETPIDGDTLLQIDSQEDLMIIMEGTGITNRQATLLQAKIKQRSVSPKQDPNKQSRGRIKAKNQQTQALTKPEPQRRALHHKQSQETPQA</sequence>
<dbReference type="Proteomes" id="UP000553632">
    <property type="component" value="Unassembled WGS sequence"/>
</dbReference>
<evidence type="ECO:0000313" key="3">
    <source>
        <dbReference type="Proteomes" id="UP000553632"/>
    </source>
</evidence>
<keyword evidence="3" id="KW-1185">Reference proteome</keyword>
<organism evidence="2 3">
    <name type="scientific">Perkinsus olseni</name>
    <name type="common">Perkinsus atlanticus</name>
    <dbReference type="NCBI Taxonomy" id="32597"/>
    <lineage>
        <taxon>Eukaryota</taxon>
        <taxon>Sar</taxon>
        <taxon>Alveolata</taxon>
        <taxon>Perkinsozoa</taxon>
        <taxon>Perkinsea</taxon>
        <taxon>Perkinsida</taxon>
        <taxon>Perkinsidae</taxon>
        <taxon>Perkinsus</taxon>
    </lineage>
</organism>
<accession>A0A7J6R651</accession>
<comment type="caution">
    <text evidence="2">The sequence shown here is derived from an EMBL/GenBank/DDBJ whole genome shotgun (WGS) entry which is preliminary data.</text>
</comment>